<accession>A0ABU6WC32</accession>
<protein>
    <recommendedName>
        <fullName evidence="3">Aminotransferase-like plant mobile domain-containing protein</fullName>
    </recommendedName>
</protein>
<comment type="caution">
    <text evidence="1">The sequence shown here is derived from an EMBL/GenBank/DDBJ whole genome shotgun (WGS) entry which is preliminary data.</text>
</comment>
<dbReference type="Proteomes" id="UP001341840">
    <property type="component" value="Unassembled WGS sequence"/>
</dbReference>
<gene>
    <name evidence="1" type="ORF">PIB30_021988</name>
</gene>
<reference evidence="1 2" key="1">
    <citation type="journal article" date="2023" name="Plants (Basel)">
        <title>Bridging the Gap: Combining Genomics and Transcriptomics Approaches to Understand Stylosanthes scabra, an Orphan Legume from the Brazilian Caatinga.</title>
        <authorList>
            <person name="Ferreira-Neto J.R.C."/>
            <person name="da Silva M.D."/>
            <person name="Binneck E."/>
            <person name="de Melo N.F."/>
            <person name="da Silva R.H."/>
            <person name="de Melo A.L.T.M."/>
            <person name="Pandolfi V."/>
            <person name="Bustamante F.O."/>
            <person name="Brasileiro-Vidal A.C."/>
            <person name="Benko-Iseppon A.M."/>
        </authorList>
    </citation>
    <scope>NUCLEOTIDE SEQUENCE [LARGE SCALE GENOMIC DNA]</scope>
    <source>
        <tissue evidence="1">Leaves</tissue>
    </source>
</reference>
<keyword evidence="2" id="KW-1185">Reference proteome</keyword>
<evidence type="ECO:0000313" key="2">
    <source>
        <dbReference type="Proteomes" id="UP001341840"/>
    </source>
</evidence>
<proteinExistence type="predicted"/>
<name>A0ABU6WC32_9FABA</name>
<organism evidence="1 2">
    <name type="scientific">Stylosanthes scabra</name>
    <dbReference type="NCBI Taxonomy" id="79078"/>
    <lineage>
        <taxon>Eukaryota</taxon>
        <taxon>Viridiplantae</taxon>
        <taxon>Streptophyta</taxon>
        <taxon>Embryophyta</taxon>
        <taxon>Tracheophyta</taxon>
        <taxon>Spermatophyta</taxon>
        <taxon>Magnoliopsida</taxon>
        <taxon>eudicotyledons</taxon>
        <taxon>Gunneridae</taxon>
        <taxon>Pentapetalae</taxon>
        <taxon>rosids</taxon>
        <taxon>fabids</taxon>
        <taxon>Fabales</taxon>
        <taxon>Fabaceae</taxon>
        <taxon>Papilionoideae</taxon>
        <taxon>50 kb inversion clade</taxon>
        <taxon>dalbergioids sensu lato</taxon>
        <taxon>Dalbergieae</taxon>
        <taxon>Pterocarpus clade</taxon>
        <taxon>Stylosanthes</taxon>
    </lineage>
</organism>
<sequence>MGGLRFSKERLSMPCHGKPPKYPRGATQQCILRTVPCHRRGDSASQKQSVAYLRFNMGSMRESAGIQNTETMVLEDFPILFRPTVDMRLRREHCKIAGYVFQHNLQRKSELLSILHIDENWASPIVVPPWSFARNILRDLSDEVMRKEYESRWMPVTDDLHWGTPEYIRMRAAIGIASFGCNLLGPIIDSIAELLWRTIKK</sequence>
<evidence type="ECO:0008006" key="3">
    <source>
        <dbReference type="Google" id="ProtNLM"/>
    </source>
</evidence>
<evidence type="ECO:0000313" key="1">
    <source>
        <dbReference type="EMBL" id="MED6181718.1"/>
    </source>
</evidence>
<dbReference type="EMBL" id="JASCZI010181316">
    <property type="protein sequence ID" value="MED6181718.1"/>
    <property type="molecule type" value="Genomic_DNA"/>
</dbReference>